<gene>
    <name evidence="1" type="ORF">GCM10009788_52560</name>
</gene>
<keyword evidence="2" id="KW-1185">Reference proteome</keyword>
<proteinExistence type="predicted"/>
<name>A0ABN2BML5_9ACTN</name>
<dbReference type="RefSeq" id="WP_141007053.1">
    <property type="nucleotide sequence ID" value="NZ_BAAAOR010000040.1"/>
</dbReference>
<dbReference type="EMBL" id="BAAAOR010000040">
    <property type="protein sequence ID" value="GAA1543565.1"/>
    <property type="molecule type" value="Genomic_DNA"/>
</dbReference>
<organism evidence="1 2">
    <name type="scientific">Nocardioides humi</name>
    <dbReference type="NCBI Taxonomy" id="449461"/>
    <lineage>
        <taxon>Bacteria</taxon>
        <taxon>Bacillati</taxon>
        <taxon>Actinomycetota</taxon>
        <taxon>Actinomycetes</taxon>
        <taxon>Propionibacteriales</taxon>
        <taxon>Nocardioidaceae</taxon>
        <taxon>Nocardioides</taxon>
    </lineage>
</organism>
<evidence type="ECO:0000313" key="2">
    <source>
        <dbReference type="Proteomes" id="UP001500842"/>
    </source>
</evidence>
<comment type="caution">
    <text evidence="1">The sequence shown here is derived from an EMBL/GenBank/DDBJ whole genome shotgun (WGS) entry which is preliminary data.</text>
</comment>
<evidence type="ECO:0000313" key="1">
    <source>
        <dbReference type="EMBL" id="GAA1543565.1"/>
    </source>
</evidence>
<protein>
    <recommendedName>
        <fullName evidence="3">SWIM-type domain-containing protein</fullName>
    </recommendedName>
</protein>
<evidence type="ECO:0008006" key="3">
    <source>
        <dbReference type="Google" id="ProtNLM"/>
    </source>
</evidence>
<sequence length="72" mass="8133">MSVVAVLAKAEHEVTVCEVWWRSSQQGYASCSCGWSRQDVNLNLTRASACRHLADRVQPFGQEPETRRGRAR</sequence>
<dbReference type="Proteomes" id="UP001500842">
    <property type="component" value="Unassembled WGS sequence"/>
</dbReference>
<accession>A0ABN2BML5</accession>
<reference evidence="1 2" key="1">
    <citation type="journal article" date="2019" name="Int. J. Syst. Evol. Microbiol.">
        <title>The Global Catalogue of Microorganisms (GCM) 10K type strain sequencing project: providing services to taxonomists for standard genome sequencing and annotation.</title>
        <authorList>
            <consortium name="The Broad Institute Genomics Platform"/>
            <consortium name="The Broad Institute Genome Sequencing Center for Infectious Disease"/>
            <person name="Wu L."/>
            <person name="Ma J."/>
        </authorList>
    </citation>
    <scope>NUCLEOTIDE SEQUENCE [LARGE SCALE GENOMIC DNA]</scope>
    <source>
        <strain evidence="1 2">JCM 14942</strain>
    </source>
</reference>